<dbReference type="PANTHER" id="PTHR38457">
    <property type="entry name" value="REGULATOR ABRB-RELATED"/>
    <property type="match status" value="1"/>
</dbReference>
<comment type="caution">
    <text evidence="3">The sequence shown here is derived from an EMBL/GenBank/DDBJ whole genome shotgun (WGS) entry which is preliminary data.</text>
</comment>
<feature type="transmembrane region" description="Helical" evidence="2">
    <location>
        <begin position="35"/>
        <end position="54"/>
    </location>
</feature>
<feature type="transmembrane region" description="Helical" evidence="2">
    <location>
        <begin position="273"/>
        <end position="296"/>
    </location>
</feature>
<dbReference type="NCBIfam" id="TIGR03082">
    <property type="entry name" value="Gneg_AbrB_dup"/>
    <property type="match status" value="1"/>
</dbReference>
<dbReference type="AlphaFoldDB" id="A0A443K9M6"/>
<dbReference type="GO" id="GO:0016020">
    <property type="term" value="C:membrane"/>
    <property type="evidence" value="ECO:0007669"/>
    <property type="project" value="InterPro"/>
</dbReference>
<evidence type="ECO:0000256" key="2">
    <source>
        <dbReference type="SAM" id="Phobius"/>
    </source>
</evidence>
<dbReference type="Pfam" id="PF05145">
    <property type="entry name" value="AbrB"/>
    <property type="match status" value="1"/>
</dbReference>
<dbReference type="OrthoDB" id="7157734at2"/>
<evidence type="ECO:0000256" key="1">
    <source>
        <dbReference type="SAM" id="MobiDB-lite"/>
    </source>
</evidence>
<dbReference type="EMBL" id="SAUX01000011">
    <property type="protein sequence ID" value="RWR29450.1"/>
    <property type="molecule type" value="Genomic_DNA"/>
</dbReference>
<dbReference type="PIRSF" id="PIRSF038991">
    <property type="entry name" value="Protein_AbrB"/>
    <property type="match status" value="1"/>
</dbReference>
<reference evidence="3 4" key="2">
    <citation type="submission" date="2019-01" db="EMBL/GenBank/DDBJ databases">
        <authorList>
            <person name="Li Y."/>
        </authorList>
    </citation>
    <scope>NUCLEOTIDE SEQUENCE [LARGE SCALE GENOMIC DNA]</scope>
    <source>
        <strain evidence="3 4">D19-10-3-21</strain>
    </source>
</reference>
<dbReference type="GO" id="GO:0010468">
    <property type="term" value="P:regulation of gene expression"/>
    <property type="evidence" value="ECO:0007669"/>
    <property type="project" value="InterPro"/>
</dbReference>
<feature type="transmembrane region" description="Helical" evidence="2">
    <location>
        <begin position="91"/>
        <end position="110"/>
    </location>
</feature>
<feature type="transmembrane region" description="Helical" evidence="2">
    <location>
        <begin position="216"/>
        <end position="236"/>
    </location>
</feature>
<feature type="region of interest" description="Disordered" evidence="1">
    <location>
        <begin position="331"/>
        <end position="370"/>
    </location>
</feature>
<dbReference type="PANTHER" id="PTHR38457:SF1">
    <property type="entry name" value="REGULATOR ABRB-RELATED"/>
    <property type="match status" value="1"/>
</dbReference>
<dbReference type="Proteomes" id="UP000285295">
    <property type="component" value="Unassembled WGS sequence"/>
</dbReference>
<reference evidence="3 4" key="1">
    <citation type="submission" date="2019-01" db="EMBL/GenBank/DDBJ databases">
        <title>Sinorhodobacter populi sp. nov. isolated from the symptomatic bark tissue of Populus euramericana canker.</title>
        <authorList>
            <person name="Xu G."/>
        </authorList>
    </citation>
    <scope>NUCLEOTIDE SEQUENCE [LARGE SCALE GENOMIC DNA]</scope>
    <source>
        <strain evidence="3 4">D19-10-3-21</strain>
    </source>
</reference>
<evidence type="ECO:0000313" key="4">
    <source>
        <dbReference type="Proteomes" id="UP000285295"/>
    </source>
</evidence>
<keyword evidence="2" id="KW-0472">Membrane</keyword>
<proteinExistence type="predicted"/>
<gene>
    <name evidence="3" type="ORF">D2T31_10730</name>
</gene>
<protein>
    <submittedName>
        <fullName evidence="3">AbrB family transcriptional regulator</fullName>
    </submittedName>
</protein>
<sequence>MTPRESLHLPTLCVTVLLAAAGGMAARLVHLPLPMLLGPLLVVATVSLAGWRPFGRLPQFPMKLRNCFVPIVGVAIGANFTPEIVRQAAQWWPSLLAIALFIPTAHYVCFRSVKATGLIDPVTAFFGTAPGGLIDAVQMGEDKGADVPMLTMLQFLRLIVTIVTVPVFFSVMVGHAVGSSGGATLSHGPLALTDIPWLVVAGVSGALAGKWLKMPGAMVTGPLAVSAVVHLAGLVQGSPPTFLVNMTQVVIGAALGVRFAGMEIRRFRLAIRLAALSTGVSITMAVICAFTLYRFVDEPMAAVFLRAGRADGNVADRAVVADQHRLRHRASRAADHPCGAGGAAAGGPASPLSRAPDGSASRSPAAGRWW</sequence>
<feature type="transmembrane region" description="Helical" evidence="2">
    <location>
        <begin position="155"/>
        <end position="178"/>
    </location>
</feature>
<keyword evidence="2" id="KW-0812">Transmembrane</keyword>
<feature type="transmembrane region" description="Helical" evidence="2">
    <location>
        <begin position="66"/>
        <end position="85"/>
    </location>
</feature>
<dbReference type="InterPro" id="IPR017516">
    <property type="entry name" value="AbrB_dup"/>
</dbReference>
<accession>A0A443K9M6</accession>
<keyword evidence="2" id="KW-1133">Transmembrane helix</keyword>
<feature type="transmembrane region" description="Helical" evidence="2">
    <location>
        <begin position="190"/>
        <end position="209"/>
    </location>
</feature>
<feature type="transmembrane region" description="Helical" evidence="2">
    <location>
        <begin position="242"/>
        <end position="261"/>
    </location>
</feature>
<organism evidence="3 4">
    <name type="scientific">Paenirhodobacter populi</name>
    <dbReference type="NCBI Taxonomy" id="2306993"/>
    <lineage>
        <taxon>Bacteria</taxon>
        <taxon>Pseudomonadati</taxon>
        <taxon>Pseudomonadota</taxon>
        <taxon>Alphaproteobacteria</taxon>
        <taxon>Rhodobacterales</taxon>
        <taxon>Rhodobacter group</taxon>
        <taxon>Paenirhodobacter</taxon>
    </lineage>
</organism>
<dbReference type="InterPro" id="IPR007820">
    <property type="entry name" value="AbrB_fam"/>
</dbReference>
<name>A0A443K9M6_9RHOB</name>
<evidence type="ECO:0000313" key="3">
    <source>
        <dbReference type="EMBL" id="RWR29450.1"/>
    </source>
</evidence>